<feature type="transmembrane region" description="Helical" evidence="6">
    <location>
        <begin position="332"/>
        <end position="354"/>
    </location>
</feature>
<evidence type="ECO:0000313" key="7">
    <source>
        <dbReference type="EMBL" id="KXI28876.1"/>
    </source>
</evidence>
<keyword evidence="8" id="KW-1185">Reference proteome</keyword>
<dbReference type="GO" id="GO:0015209">
    <property type="term" value="F:cytosine transmembrane transporter activity"/>
    <property type="evidence" value="ECO:0007669"/>
    <property type="project" value="InterPro"/>
</dbReference>
<evidence type="ECO:0000256" key="5">
    <source>
        <dbReference type="ARBA" id="ARBA00023136"/>
    </source>
</evidence>
<evidence type="ECO:0000256" key="1">
    <source>
        <dbReference type="ARBA" id="ARBA00004141"/>
    </source>
</evidence>
<feature type="transmembrane region" description="Helical" evidence="6">
    <location>
        <begin position="399"/>
        <end position="418"/>
    </location>
</feature>
<dbReference type="RefSeq" id="WP_068375716.1">
    <property type="nucleotide sequence ID" value="NZ_LSNE01000005.1"/>
</dbReference>
<evidence type="ECO:0000256" key="4">
    <source>
        <dbReference type="ARBA" id="ARBA00022989"/>
    </source>
</evidence>
<evidence type="ECO:0000256" key="2">
    <source>
        <dbReference type="ARBA" id="ARBA00008974"/>
    </source>
</evidence>
<protein>
    <submittedName>
        <fullName evidence="7">Cytosine permease</fullName>
    </submittedName>
</protein>
<feature type="transmembrane region" description="Helical" evidence="6">
    <location>
        <begin position="159"/>
        <end position="179"/>
    </location>
</feature>
<dbReference type="OrthoDB" id="9780088at2"/>
<name>A0A136A0V8_9ALTE</name>
<evidence type="ECO:0000256" key="3">
    <source>
        <dbReference type="ARBA" id="ARBA00022692"/>
    </source>
</evidence>
<dbReference type="AlphaFoldDB" id="A0A136A0V8"/>
<dbReference type="Gene3D" id="1.10.4160.10">
    <property type="entry name" value="Hydantoin permease"/>
    <property type="match status" value="1"/>
</dbReference>
<feature type="transmembrane region" description="Helical" evidence="6">
    <location>
        <begin position="306"/>
        <end position="326"/>
    </location>
</feature>
<keyword evidence="5 6" id="KW-0472">Membrane</keyword>
<dbReference type="Proteomes" id="UP000070299">
    <property type="component" value="Unassembled WGS sequence"/>
</dbReference>
<feature type="transmembrane region" description="Helical" evidence="6">
    <location>
        <begin position="21"/>
        <end position="42"/>
    </location>
</feature>
<evidence type="ECO:0000256" key="6">
    <source>
        <dbReference type="SAM" id="Phobius"/>
    </source>
</evidence>
<comment type="similarity">
    <text evidence="2">Belongs to the purine-cytosine permease (2.A.39) family.</text>
</comment>
<comment type="subcellular location">
    <subcellularLocation>
        <location evidence="1">Membrane</location>
        <topology evidence="1">Multi-pass membrane protein</topology>
    </subcellularLocation>
</comment>
<dbReference type="InterPro" id="IPR030191">
    <property type="entry name" value="CodB"/>
</dbReference>
<feature type="transmembrane region" description="Helical" evidence="6">
    <location>
        <begin position="199"/>
        <end position="218"/>
    </location>
</feature>
<organism evidence="7 8">
    <name type="scientific">Paraglaciecola hydrolytica</name>
    <dbReference type="NCBI Taxonomy" id="1799789"/>
    <lineage>
        <taxon>Bacteria</taxon>
        <taxon>Pseudomonadati</taxon>
        <taxon>Pseudomonadota</taxon>
        <taxon>Gammaproteobacteria</taxon>
        <taxon>Alteromonadales</taxon>
        <taxon>Alteromonadaceae</taxon>
        <taxon>Paraglaciecola</taxon>
    </lineage>
</organism>
<dbReference type="GO" id="GO:0005886">
    <property type="term" value="C:plasma membrane"/>
    <property type="evidence" value="ECO:0007669"/>
    <property type="project" value="TreeGrafter"/>
</dbReference>
<feature type="transmembrane region" description="Helical" evidence="6">
    <location>
        <begin position="129"/>
        <end position="152"/>
    </location>
</feature>
<gene>
    <name evidence="7" type="ORF">AX660_11830</name>
</gene>
<dbReference type="Pfam" id="PF02133">
    <property type="entry name" value="Transp_cyt_pur"/>
    <property type="match status" value="1"/>
</dbReference>
<dbReference type="EMBL" id="LSNE01000005">
    <property type="protein sequence ID" value="KXI28876.1"/>
    <property type="molecule type" value="Genomic_DNA"/>
</dbReference>
<feature type="transmembrane region" description="Helical" evidence="6">
    <location>
        <begin position="264"/>
        <end position="285"/>
    </location>
</feature>
<feature type="transmembrane region" description="Helical" evidence="6">
    <location>
        <begin position="230"/>
        <end position="252"/>
    </location>
</feature>
<sequence>MKQELNEFSAVKITDAQLVPWPRVAAVGAMVAFSLPTFITGLEVHQALKPVQALLALVIGSLIIFAIGGVMGVIGAKTRMSSYLLVRIAFGDKGASIVNIAFAISLLGWFGVNINLFGDAVSRLALDVFGVSIAPLTLAMIASFCMTLTTVIGFKAINWLATIMVPILAGVTFLLAYSALSENSFAQIMATEKVATLSLGQGISAVVGAIIIGAIILPDITRFVKHWSSAIYIAFIAYVVVQLLVMGAAGLAGATSGKTDILDIMIDLGLGLGASIIVIAGSWVLNSLNLYSAVLSTTATFPKLNATLVTICLGLVGVFVALLNLLDNFITFIFYLSIIFVPVAGIIISDYLFIRPQAYNIESLSDNRTFAPKGFIAWLLSAVFAILSTESLISSPSGIAAIDAIFLAGIIYTTLSWNERRSSHRTKS</sequence>
<evidence type="ECO:0000313" key="8">
    <source>
        <dbReference type="Proteomes" id="UP000070299"/>
    </source>
</evidence>
<dbReference type="STRING" id="1799789.AX660_11830"/>
<reference evidence="8" key="1">
    <citation type="submission" date="2016-02" db="EMBL/GenBank/DDBJ databases">
        <authorList>
            <person name="Schultz-Johansen M."/>
            <person name="Glaring M.A."/>
            <person name="Bech P.K."/>
            <person name="Stougaard P."/>
        </authorList>
    </citation>
    <scope>NUCLEOTIDE SEQUENCE [LARGE SCALE GENOMIC DNA]</scope>
    <source>
        <strain evidence="8">S66</strain>
    </source>
</reference>
<dbReference type="PANTHER" id="PTHR30569:SF0">
    <property type="entry name" value="CYTOSINE PERMEASE"/>
    <property type="match status" value="1"/>
</dbReference>
<feature type="transmembrane region" description="Helical" evidence="6">
    <location>
        <begin position="375"/>
        <end position="393"/>
    </location>
</feature>
<feature type="transmembrane region" description="Helical" evidence="6">
    <location>
        <begin position="97"/>
        <end position="117"/>
    </location>
</feature>
<keyword evidence="4 6" id="KW-1133">Transmembrane helix</keyword>
<keyword evidence="3 6" id="KW-0812">Transmembrane</keyword>
<dbReference type="InterPro" id="IPR001248">
    <property type="entry name" value="Pur-cyt_permease"/>
</dbReference>
<accession>A0A136A0V8</accession>
<feature type="transmembrane region" description="Helical" evidence="6">
    <location>
        <begin position="54"/>
        <end position="76"/>
    </location>
</feature>
<comment type="caution">
    <text evidence="7">The sequence shown here is derived from an EMBL/GenBank/DDBJ whole genome shotgun (WGS) entry which is preliminary data.</text>
</comment>
<dbReference type="PANTHER" id="PTHR30569">
    <property type="entry name" value="CYTOSINE TRANSPORTER CODB"/>
    <property type="match status" value="1"/>
</dbReference>
<proteinExistence type="inferred from homology"/>